<evidence type="ECO:0008006" key="3">
    <source>
        <dbReference type="Google" id="ProtNLM"/>
    </source>
</evidence>
<accession>A0ABN0WJU9</accession>
<gene>
    <name evidence="1" type="ORF">GCM10010151_31910</name>
</gene>
<keyword evidence="2" id="KW-1185">Reference proteome</keyword>
<organism evidence="1 2">
    <name type="scientific">Actinoallomurus spadix</name>
    <dbReference type="NCBI Taxonomy" id="79912"/>
    <lineage>
        <taxon>Bacteria</taxon>
        <taxon>Bacillati</taxon>
        <taxon>Actinomycetota</taxon>
        <taxon>Actinomycetes</taxon>
        <taxon>Streptosporangiales</taxon>
        <taxon>Thermomonosporaceae</taxon>
        <taxon>Actinoallomurus</taxon>
    </lineage>
</organism>
<protein>
    <recommendedName>
        <fullName evidence="3">DivIVA domain-containing protein</fullName>
    </recommendedName>
</protein>
<evidence type="ECO:0000313" key="1">
    <source>
        <dbReference type="EMBL" id="GAA0339896.1"/>
    </source>
</evidence>
<dbReference type="RefSeq" id="WP_252809192.1">
    <property type="nucleotide sequence ID" value="NZ_BAAABM010000022.1"/>
</dbReference>
<proteinExistence type="predicted"/>
<name>A0ABN0WJU9_9ACTN</name>
<dbReference type="Proteomes" id="UP001501822">
    <property type="component" value="Unassembled WGS sequence"/>
</dbReference>
<dbReference type="NCBIfam" id="TIGR03544">
    <property type="entry name" value="DivI1A_domain"/>
    <property type="match status" value="1"/>
</dbReference>
<comment type="caution">
    <text evidence="1">The sequence shown here is derived from an EMBL/GenBank/DDBJ whole genome shotgun (WGS) entry which is preliminary data.</text>
</comment>
<dbReference type="EMBL" id="BAAABM010000022">
    <property type="protein sequence ID" value="GAA0339896.1"/>
    <property type="molecule type" value="Genomic_DNA"/>
</dbReference>
<dbReference type="InterPro" id="IPR019933">
    <property type="entry name" value="DivIVA_domain"/>
</dbReference>
<evidence type="ECO:0000313" key="2">
    <source>
        <dbReference type="Proteomes" id="UP001501822"/>
    </source>
</evidence>
<reference evidence="1 2" key="1">
    <citation type="journal article" date="2019" name="Int. J. Syst. Evol. Microbiol.">
        <title>The Global Catalogue of Microorganisms (GCM) 10K type strain sequencing project: providing services to taxonomists for standard genome sequencing and annotation.</title>
        <authorList>
            <consortium name="The Broad Institute Genomics Platform"/>
            <consortium name="The Broad Institute Genome Sequencing Center for Infectious Disease"/>
            <person name="Wu L."/>
            <person name="Ma J."/>
        </authorList>
    </citation>
    <scope>NUCLEOTIDE SEQUENCE [LARGE SCALE GENOMIC DNA]</scope>
    <source>
        <strain evidence="1 2">JCM 3146</strain>
    </source>
</reference>
<sequence length="77" mass="9016">MDRRFDIVWRGYDRRQVDAYLRRLAQEPAGSPDPPVFDVVLRGYDHRQVERYLAEYAAPANRPDDDGRGLLDEFFGS</sequence>